<feature type="region of interest" description="Disordered" evidence="1">
    <location>
        <begin position="1"/>
        <end position="25"/>
    </location>
</feature>
<dbReference type="GeneID" id="301547182"/>
<feature type="compositionally biased region" description="Low complexity" evidence="1">
    <location>
        <begin position="66"/>
        <end position="80"/>
    </location>
</feature>
<evidence type="ECO:0000313" key="3">
    <source>
        <dbReference type="EMBL" id="GGN37893.1"/>
    </source>
</evidence>
<comment type="caution">
    <text evidence="3">The sequence shown here is derived from an EMBL/GenBank/DDBJ whole genome shotgun (WGS) entry which is preliminary data.</text>
</comment>
<name>A0ABQ2J5D4_9ACTN</name>
<gene>
    <name evidence="3" type="ORF">GCM10012285_13190</name>
</gene>
<keyword evidence="2" id="KW-0472">Membrane</keyword>
<feature type="transmembrane region" description="Helical" evidence="2">
    <location>
        <begin position="29"/>
        <end position="51"/>
    </location>
</feature>
<dbReference type="RefSeq" id="WP_189096602.1">
    <property type="nucleotide sequence ID" value="NZ_BMND01000004.1"/>
</dbReference>
<keyword evidence="4" id="KW-1185">Reference proteome</keyword>
<evidence type="ECO:0008006" key="5">
    <source>
        <dbReference type="Google" id="ProtNLM"/>
    </source>
</evidence>
<evidence type="ECO:0000256" key="2">
    <source>
        <dbReference type="SAM" id="Phobius"/>
    </source>
</evidence>
<evidence type="ECO:0000313" key="4">
    <source>
        <dbReference type="Proteomes" id="UP000600080"/>
    </source>
</evidence>
<evidence type="ECO:0000256" key="1">
    <source>
        <dbReference type="SAM" id="MobiDB-lite"/>
    </source>
</evidence>
<keyword evidence="2" id="KW-1133">Transmembrane helix</keyword>
<accession>A0ABQ2J5D4</accession>
<proteinExistence type="predicted"/>
<dbReference type="InterPro" id="IPR024520">
    <property type="entry name" value="DUF3558"/>
</dbReference>
<dbReference type="Pfam" id="PF12079">
    <property type="entry name" value="DUF3558"/>
    <property type="match status" value="1"/>
</dbReference>
<organism evidence="3 4">
    <name type="scientific">Streptomyces kronopolitis</name>
    <dbReference type="NCBI Taxonomy" id="1612435"/>
    <lineage>
        <taxon>Bacteria</taxon>
        <taxon>Bacillati</taxon>
        <taxon>Actinomycetota</taxon>
        <taxon>Actinomycetes</taxon>
        <taxon>Kitasatosporales</taxon>
        <taxon>Streptomycetaceae</taxon>
        <taxon>Streptomyces</taxon>
    </lineage>
</organism>
<sequence>MDQWDEERQDWAAAPHPDGPPAGSRPRRALVVAIATVLLAAAAGTGIWLLARDGSDGGTDQGDVLPGVVPSSSPTGYGSYPTASASPGYGSYPTSSASPGSATDPCAALDATTAQQLGLGTGLPDNPGNAGVQLNSCRWSYSGSDGREAAAFHLVYTRDVPVSPSPTPISVVGVPSAVATSNDNACAILWPASFGEVLVHVARVNAGPQRDLCALASEFAAAVAPRVPS</sequence>
<feature type="region of interest" description="Disordered" evidence="1">
    <location>
        <begin position="60"/>
        <end position="80"/>
    </location>
</feature>
<keyword evidence="2" id="KW-0812">Transmembrane</keyword>
<dbReference type="Proteomes" id="UP000600080">
    <property type="component" value="Unassembled WGS sequence"/>
</dbReference>
<dbReference type="EMBL" id="BMND01000004">
    <property type="protein sequence ID" value="GGN37893.1"/>
    <property type="molecule type" value="Genomic_DNA"/>
</dbReference>
<reference evidence="4" key="1">
    <citation type="journal article" date="2019" name="Int. J. Syst. Evol. Microbiol.">
        <title>The Global Catalogue of Microorganisms (GCM) 10K type strain sequencing project: providing services to taxonomists for standard genome sequencing and annotation.</title>
        <authorList>
            <consortium name="The Broad Institute Genomics Platform"/>
            <consortium name="The Broad Institute Genome Sequencing Center for Infectious Disease"/>
            <person name="Wu L."/>
            <person name="Ma J."/>
        </authorList>
    </citation>
    <scope>NUCLEOTIDE SEQUENCE [LARGE SCALE GENOMIC DNA]</scope>
    <source>
        <strain evidence="4">CGMCC 4.7323</strain>
    </source>
</reference>
<protein>
    <recommendedName>
        <fullName evidence="5">DUF3558 domain-containing protein</fullName>
    </recommendedName>
</protein>